<evidence type="ECO:0000313" key="1">
    <source>
        <dbReference type="EMBL" id="KAK9876943.1"/>
    </source>
</evidence>
<dbReference type="Proteomes" id="UP001431783">
    <property type="component" value="Unassembled WGS sequence"/>
</dbReference>
<organism evidence="1 2">
    <name type="scientific">Henosepilachna vigintioctopunctata</name>
    <dbReference type="NCBI Taxonomy" id="420089"/>
    <lineage>
        <taxon>Eukaryota</taxon>
        <taxon>Metazoa</taxon>
        <taxon>Ecdysozoa</taxon>
        <taxon>Arthropoda</taxon>
        <taxon>Hexapoda</taxon>
        <taxon>Insecta</taxon>
        <taxon>Pterygota</taxon>
        <taxon>Neoptera</taxon>
        <taxon>Endopterygota</taxon>
        <taxon>Coleoptera</taxon>
        <taxon>Polyphaga</taxon>
        <taxon>Cucujiformia</taxon>
        <taxon>Coccinelloidea</taxon>
        <taxon>Coccinellidae</taxon>
        <taxon>Epilachninae</taxon>
        <taxon>Epilachnini</taxon>
        <taxon>Henosepilachna</taxon>
    </lineage>
</organism>
<dbReference type="AlphaFoldDB" id="A0AAW1U7B8"/>
<dbReference type="EMBL" id="JARQZJ010000039">
    <property type="protein sequence ID" value="KAK9876943.1"/>
    <property type="molecule type" value="Genomic_DNA"/>
</dbReference>
<keyword evidence="2" id="KW-1185">Reference proteome</keyword>
<proteinExistence type="predicted"/>
<protein>
    <submittedName>
        <fullName evidence="1">Uncharacterized protein</fullName>
    </submittedName>
</protein>
<comment type="caution">
    <text evidence="1">The sequence shown here is derived from an EMBL/GenBank/DDBJ whole genome shotgun (WGS) entry which is preliminary data.</text>
</comment>
<reference evidence="1 2" key="1">
    <citation type="submission" date="2023-03" db="EMBL/GenBank/DDBJ databases">
        <title>Genome insight into feeding habits of ladybird beetles.</title>
        <authorList>
            <person name="Li H.-S."/>
            <person name="Huang Y.-H."/>
            <person name="Pang H."/>
        </authorList>
    </citation>
    <scope>NUCLEOTIDE SEQUENCE [LARGE SCALE GENOMIC DNA]</scope>
    <source>
        <strain evidence="1">SYSU_2023b</strain>
        <tissue evidence="1">Whole body</tissue>
    </source>
</reference>
<accession>A0AAW1U7B8</accession>
<sequence>MAKNEQYANETLCKYCRKNIVKSIKCEKCYSPYLQSCAQRLRGVKISSETAVICCENGDLEGSSDNNQTYSTEVENTQANNRVPITNESTKIKISYVIFNEAIELVEEEEYLGYLADIEVGILNIRIVRR</sequence>
<evidence type="ECO:0000313" key="2">
    <source>
        <dbReference type="Proteomes" id="UP001431783"/>
    </source>
</evidence>
<name>A0AAW1U7B8_9CUCU</name>
<gene>
    <name evidence="1" type="ORF">WA026_015977</name>
</gene>